<feature type="region of interest" description="Disordered" evidence="1">
    <location>
        <begin position="1"/>
        <end position="22"/>
    </location>
</feature>
<keyword evidence="3" id="KW-1185">Reference proteome</keyword>
<sequence length="265" mass="28248">MTDADGQFGQRGLQRHPVADRVEGRVPVTEQVQPFRRVVGAGTVVQRLASVCGGAGIGGAHVRLRDAENGGDLGRGRRVLQPLCQFGAGPGDVQTAFLHLTGQVHAPHPVPEVPLELAGDRGVRVRREVAAPARVISIDGFHQRQSGHLAQVVEMLATVAVPGGEAVCEGQIASQDLLTQPFAFARRAAGPVHPPERLHRGRLPVIGDRRAHAGTVVGGDRHRTSRTVDRGRNIGGARQIRRPPGGRSSIRRRAVTFPTDVLRSG</sequence>
<name>A0AAE4CWT0_9ACTN</name>
<reference evidence="2 3" key="1">
    <citation type="submission" date="2023-07" db="EMBL/GenBank/DDBJ databases">
        <title>Sequencing the genomes of 1000 actinobacteria strains.</title>
        <authorList>
            <person name="Klenk H.-P."/>
        </authorList>
    </citation>
    <scope>NUCLEOTIDE SEQUENCE [LARGE SCALE GENOMIC DNA]</scope>
    <source>
        <strain evidence="2 3">DSM 44711</strain>
    </source>
</reference>
<protein>
    <submittedName>
        <fullName evidence="2">Uncharacterized protein</fullName>
    </submittedName>
</protein>
<comment type="caution">
    <text evidence="2">The sequence shown here is derived from an EMBL/GenBank/DDBJ whole genome shotgun (WGS) entry which is preliminary data.</text>
</comment>
<dbReference type="EMBL" id="JAVDYC010000001">
    <property type="protein sequence ID" value="MDR7327520.1"/>
    <property type="molecule type" value="Genomic_DNA"/>
</dbReference>
<evidence type="ECO:0000313" key="2">
    <source>
        <dbReference type="EMBL" id="MDR7327520.1"/>
    </source>
</evidence>
<accession>A0AAE4CWT0</accession>
<evidence type="ECO:0000256" key="1">
    <source>
        <dbReference type="SAM" id="MobiDB-lite"/>
    </source>
</evidence>
<dbReference type="AlphaFoldDB" id="A0AAE4CWT0"/>
<organism evidence="2 3">
    <name type="scientific">Catenuloplanes niger</name>
    <dbReference type="NCBI Taxonomy" id="587534"/>
    <lineage>
        <taxon>Bacteria</taxon>
        <taxon>Bacillati</taxon>
        <taxon>Actinomycetota</taxon>
        <taxon>Actinomycetes</taxon>
        <taxon>Micromonosporales</taxon>
        <taxon>Micromonosporaceae</taxon>
        <taxon>Catenuloplanes</taxon>
    </lineage>
</organism>
<gene>
    <name evidence="2" type="ORF">J2S44_007770</name>
</gene>
<proteinExistence type="predicted"/>
<dbReference type="Proteomes" id="UP001183629">
    <property type="component" value="Unassembled WGS sequence"/>
</dbReference>
<evidence type="ECO:0000313" key="3">
    <source>
        <dbReference type="Proteomes" id="UP001183629"/>
    </source>
</evidence>